<feature type="compositionally biased region" description="Low complexity" evidence="1">
    <location>
        <begin position="105"/>
        <end position="121"/>
    </location>
</feature>
<dbReference type="Proteomes" id="UP000283210">
    <property type="component" value="Chromosome 17"/>
</dbReference>
<sequence>MTLLIVNQIATKKANPDPPKVTVFGSSKKILKHRKNEAIVLPMSPGSPSKLCLSDSQPQYSFQGIQTRMAGIHQGFKCGQLSPVMESAFSDNSASDYLPPRTDLASPSSSSSSMSSGRGRASSGIFRFQMNPQKESYSHAQIIPERSPSPWENVQQSRQFQPFSQPRSMTEASCRSNTSEPPLFQIQTPIPVQGLFGSPEPDEIEGEVRRTDVDIFPIQPQEEGLDFTLSQGEPEHVTLEDVFQRFCQDEDGREGYHRGGVKSKIFLAEETSVRPSGLQSVPDSQFVVAEFYKNADLNSSPPGQTPHPASCCEDSPSCSCRGGYYSSDSNDDELCCQQDSSSCMAQACCSNHSDQLYRVLNSPSPDLLRRQQPCGCRKVQTQDAAAQTLDVGGVSGRRSKSQEASIKENRQEFHSVLGRNGSPQRPPNPLGDSLNKRGNERGQLSHKEEKEFRVNLPPQEDTQLEEIAKVLLLLKQKE</sequence>
<protein>
    <submittedName>
        <fullName evidence="2">Uncharacterized protein</fullName>
    </submittedName>
</protein>
<gene>
    <name evidence="2" type="ORF">OJAV_G00171810</name>
</gene>
<evidence type="ECO:0000313" key="2">
    <source>
        <dbReference type="EMBL" id="RVE61587.1"/>
    </source>
</evidence>
<dbReference type="AlphaFoldDB" id="A0A437CFD1"/>
<feature type="compositionally biased region" description="Basic and acidic residues" evidence="1">
    <location>
        <begin position="434"/>
        <end position="453"/>
    </location>
</feature>
<organism evidence="2 3">
    <name type="scientific">Oryzias javanicus</name>
    <name type="common">Javanese ricefish</name>
    <name type="synonym">Aplocheilus javanicus</name>
    <dbReference type="NCBI Taxonomy" id="123683"/>
    <lineage>
        <taxon>Eukaryota</taxon>
        <taxon>Metazoa</taxon>
        <taxon>Chordata</taxon>
        <taxon>Craniata</taxon>
        <taxon>Vertebrata</taxon>
        <taxon>Euteleostomi</taxon>
        <taxon>Actinopterygii</taxon>
        <taxon>Neopterygii</taxon>
        <taxon>Teleostei</taxon>
        <taxon>Neoteleostei</taxon>
        <taxon>Acanthomorphata</taxon>
        <taxon>Ovalentaria</taxon>
        <taxon>Atherinomorphae</taxon>
        <taxon>Beloniformes</taxon>
        <taxon>Adrianichthyidae</taxon>
        <taxon>Oryziinae</taxon>
        <taxon>Oryzias</taxon>
    </lineage>
</organism>
<reference evidence="2 3" key="2">
    <citation type="submission" date="2019-01" db="EMBL/GenBank/DDBJ databases">
        <title>A chromosome length genome reference of the Java medaka (oryzias javanicus).</title>
        <authorList>
            <person name="Herpin A."/>
            <person name="Takehana Y."/>
            <person name="Naruse K."/>
            <person name="Ansai S."/>
            <person name="Kawaguchi M."/>
        </authorList>
    </citation>
    <scope>NUCLEOTIDE SEQUENCE [LARGE SCALE GENOMIC DNA]</scope>
    <source>
        <strain evidence="2">RS831</strain>
        <tissue evidence="2">Whole body</tissue>
    </source>
</reference>
<evidence type="ECO:0000256" key="1">
    <source>
        <dbReference type="SAM" id="MobiDB-lite"/>
    </source>
</evidence>
<name>A0A437CFD1_ORYJA</name>
<keyword evidence="3" id="KW-1185">Reference proteome</keyword>
<evidence type="ECO:0000313" key="3">
    <source>
        <dbReference type="Proteomes" id="UP000283210"/>
    </source>
</evidence>
<dbReference type="EMBL" id="CM012453">
    <property type="protein sequence ID" value="RVE61587.1"/>
    <property type="molecule type" value="Genomic_DNA"/>
</dbReference>
<dbReference type="OrthoDB" id="6430388at2759"/>
<reference evidence="2 3" key="1">
    <citation type="submission" date="2018-11" db="EMBL/GenBank/DDBJ databases">
        <authorList>
            <person name="Lopez-Roques C."/>
            <person name="Donnadieu C."/>
            <person name="Bouchez O."/>
            <person name="Klopp C."/>
            <person name="Cabau C."/>
            <person name="Zahm M."/>
        </authorList>
    </citation>
    <scope>NUCLEOTIDE SEQUENCE [LARGE SCALE GENOMIC DNA]</scope>
    <source>
        <strain evidence="2">RS831</strain>
        <tissue evidence="2">Whole body</tissue>
    </source>
</reference>
<accession>A0A437CFD1</accession>
<feature type="region of interest" description="Disordered" evidence="1">
    <location>
        <begin position="416"/>
        <end position="461"/>
    </location>
</feature>
<feature type="region of interest" description="Disordered" evidence="1">
    <location>
        <begin position="92"/>
        <end position="121"/>
    </location>
</feature>
<proteinExistence type="predicted"/>